<accession>A0A6N2RD31</accession>
<gene>
    <name evidence="1" type="ORF">AVLFYP127_01329</name>
</gene>
<dbReference type="RefSeq" id="WP_156328488.1">
    <property type="nucleotide sequence ID" value="NZ_CACRSW010000003.1"/>
</dbReference>
<name>A0A6N2RD31_9FIRM</name>
<evidence type="ECO:0000313" key="1">
    <source>
        <dbReference type="EMBL" id="VYS78574.1"/>
    </source>
</evidence>
<dbReference type="EMBL" id="CACRSW010000003">
    <property type="protein sequence ID" value="VYS78574.1"/>
    <property type="molecule type" value="Genomic_DNA"/>
</dbReference>
<dbReference type="Gene3D" id="3.30.370.10">
    <property type="entry name" value="Barstar-like"/>
    <property type="match status" value="1"/>
</dbReference>
<sequence>MICLDGNKFKSRDETFSYLNEKIDFEYEVNNLDGLFDELSMLDEKIVIKNYPLIYKNLNDYGDRLLSCFMKASLCFDLEIDFLS</sequence>
<protein>
    <submittedName>
        <fullName evidence="1">Uncharacterized protein</fullName>
    </submittedName>
</protein>
<dbReference type="AlphaFoldDB" id="A0A6N2RD31"/>
<proteinExistence type="predicted"/>
<dbReference type="InterPro" id="IPR035905">
    <property type="entry name" value="Barstar-like_sf"/>
</dbReference>
<reference evidence="1" key="1">
    <citation type="submission" date="2019-11" db="EMBL/GenBank/DDBJ databases">
        <authorList>
            <person name="Feng L."/>
        </authorList>
    </citation>
    <scope>NUCLEOTIDE SEQUENCE</scope>
    <source>
        <strain evidence="1">AvaginalisLFYP127</strain>
    </source>
</reference>
<organism evidence="1">
    <name type="scientific">Anaerococcus vaginalis</name>
    <dbReference type="NCBI Taxonomy" id="33037"/>
    <lineage>
        <taxon>Bacteria</taxon>
        <taxon>Bacillati</taxon>
        <taxon>Bacillota</taxon>
        <taxon>Tissierellia</taxon>
        <taxon>Tissierellales</taxon>
        <taxon>Peptoniphilaceae</taxon>
        <taxon>Anaerococcus</taxon>
    </lineage>
</organism>